<dbReference type="PANTHER" id="PTHR43649:SF12">
    <property type="entry name" value="DIACETYLCHITOBIOSE BINDING PROTEIN DASA"/>
    <property type="match status" value="1"/>
</dbReference>
<evidence type="ECO:0000256" key="1">
    <source>
        <dbReference type="SAM" id="MobiDB-lite"/>
    </source>
</evidence>
<dbReference type="Proteomes" id="UP001254165">
    <property type="component" value="Unassembled WGS sequence"/>
</dbReference>
<gene>
    <name evidence="3" type="ORF">QYE77_02055</name>
</gene>
<dbReference type="PANTHER" id="PTHR43649">
    <property type="entry name" value="ARABINOSE-BINDING PROTEIN-RELATED"/>
    <property type="match status" value="1"/>
</dbReference>
<dbReference type="InterPro" id="IPR006059">
    <property type="entry name" value="SBP"/>
</dbReference>
<organism evidence="3 4">
    <name type="scientific">Thermanaerothrix solaris</name>
    <dbReference type="NCBI Taxonomy" id="3058434"/>
    <lineage>
        <taxon>Bacteria</taxon>
        <taxon>Bacillati</taxon>
        <taxon>Chloroflexota</taxon>
        <taxon>Anaerolineae</taxon>
        <taxon>Anaerolineales</taxon>
        <taxon>Anaerolineaceae</taxon>
        <taxon>Thermanaerothrix</taxon>
    </lineage>
</organism>
<evidence type="ECO:0000313" key="3">
    <source>
        <dbReference type="EMBL" id="MDT8897033.1"/>
    </source>
</evidence>
<feature type="signal peptide" evidence="2">
    <location>
        <begin position="1"/>
        <end position="26"/>
    </location>
</feature>
<proteinExistence type="predicted"/>
<sequence>MKRNPLYLLMILVLVLMVALSACAPAATPTPTAPASTSATAETTTPPTASPQPAQEKITVIFPRHEADIVGAFEARVREFEKTTGIKVELIQSDWDSVADRVIPEMATGGSAYDVVEFDNGWVAEWCGAGWVTPLNDFMPEGFTQGMIPGLVDLFSCPDGKLYGVVWNNDTRFFYYNAAKLETAGYTQPPRTWQEFKEMSLAAKDKGVVQYGMAPSWNQEWALANEFHFWTYTFGGKIVDEQGCFEFNKDPNTLAALQFMIDALKEGVANPAGLTYDQATAQDAFLKGDTLFLPQGIAGLMAYTQDPNISKVAGQVKVGLVPGATPDLSATLTLPEAYAIPANSKHKEAAWKFIQFMTSRETNKILAQEIGLLPIWTDLYTDPDLLAKYPFWADFQAQLSTARGLSKLTWYGDFVDVTIAEVHKALAGEQTAQQALDNMAKGLAQFECQP</sequence>
<feature type="chain" id="PRO_5045764316" evidence="2">
    <location>
        <begin position="27"/>
        <end position="450"/>
    </location>
</feature>
<evidence type="ECO:0000256" key="2">
    <source>
        <dbReference type="SAM" id="SignalP"/>
    </source>
</evidence>
<dbReference type="Gene3D" id="3.40.190.10">
    <property type="entry name" value="Periplasmic binding protein-like II"/>
    <property type="match status" value="2"/>
</dbReference>
<protein>
    <submittedName>
        <fullName evidence="3">Extracellular solute-binding protein</fullName>
    </submittedName>
</protein>
<reference evidence="3 4" key="1">
    <citation type="submission" date="2023-07" db="EMBL/GenBank/DDBJ databases">
        <title>Novel species of Thermanaerothrix with wide hydrolytic capabilities.</title>
        <authorList>
            <person name="Zayulina K.S."/>
            <person name="Podosokorskaya O.A."/>
            <person name="Elcheninov A.G."/>
        </authorList>
    </citation>
    <scope>NUCLEOTIDE SEQUENCE [LARGE SCALE GENOMIC DNA]</scope>
    <source>
        <strain evidence="3 4">4228-RoL</strain>
    </source>
</reference>
<evidence type="ECO:0000313" key="4">
    <source>
        <dbReference type="Proteomes" id="UP001254165"/>
    </source>
</evidence>
<dbReference type="PROSITE" id="PS51257">
    <property type="entry name" value="PROKAR_LIPOPROTEIN"/>
    <property type="match status" value="1"/>
</dbReference>
<keyword evidence="4" id="KW-1185">Reference proteome</keyword>
<dbReference type="Pfam" id="PF01547">
    <property type="entry name" value="SBP_bac_1"/>
    <property type="match status" value="1"/>
</dbReference>
<dbReference type="EMBL" id="JAUHMF010000001">
    <property type="protein sequence ID" value="MDT8897033.1"/>
    <property type="molecule type" value="Genomic_DNA"/>
</dbReference>
<feature type="region of interest" description="Disordered" evidence="1">
    <location>
        <begin position="29"/>
        <end position="54"/>
    </location>
</feature>
<dbReference type="RefSeq" id="WP_315623684.1">
    <property type="nucleotide sequence ID" value="NZ_JAUHMF010000001.1"/>
</dbReference>
<name>A0ABU3NLD5_9CHLR</name>
<comment type="caution">
    <text evidence="3">The sequence shown here is derived from an EMBL/GenBank/DDBJ whole genome shotgun (WGS) entry which is preliminary data.</text>
</comment>
<dbReference type="InterPro" id="IPR050490">
    <property type="entry name" value="Bact_solute-bd_prot1"/>
</dbReference>
<keyword evidence="2" id="KW-0732">Signal</keyword>
<accession>A0ABU3NLD5</accession>
<dbReference type="SUPFAM" id="SSF53850">
    <property type="entry name" value="Periplasmic binding protein-like II"/>
    <property type="match status" value="1"/>
</dbReference>